<dbReference type="PANTHER" id="PTHR24148">
    <property type="entry name" value="ANKYRIN REPEAT DOMAIN-CONTAINING PROTEIN 39 HOMOLOG-RELATED"/>
    <property type="match status" value="1"/>
</dbReference>
<organism evidence="2 3">
    <name type="scientific">Cordyceps javanica</name>
    <dbReference type="NCBI Taxonomy" id="43265"/>
    <lineage>
        <taxon>Eukaryota</taxon>
        <taxon>Fungi</taxon>
        <taxon>Dikarya</taxon>
        <taxon>Ascomycota</taxon>
        <taxon>Pezizomycotina</taxon>
        <taxon>Sordariomycetes</taxon>
        <taxon>Hypocreomycetidae</taxon>
        <taxon>Hypocreales</taxon>
        <taxon>Cordycipitaceae</taxon>
        <taxon>Cordyceps</taxon>
    </lineage>
</organism>
<sequence>MARYPYQALDLPHETRILHIQPGKFEDEIVCSLVHMSLKGGSSPYEALSYCWGRSTNVEFIPPDDAIVSYAFGSEDGESGQIPFRDMLDHPELHRTYVNFGGRLPPGNILCDGVSVEVGGELLRAIQRIRREAEVLRIWIDALCIDQENIEERNEHVLMMGRVYAGASHVRIWLGEDTGIDGQGLLVLEGIVNIAESIGEAQFRNLGNFEIRKRLLTDPRTTELDWESLHQFFDRAWFHRIWVLQEAANASRATVHVGSWTVDWDWLAQAVHFAKAFKMDMVLKSFALKSLGVMQWLRNDQTESNEPIAIPLLDLLEETRVFESTLPADKIYAVLSLADQTVDAPVDYAMGAEESFTQLAVQFLEEKQSLDILSHCMLPAMPSKLKLPSWVPDWTVHGWVEPLRSRALKATAAGTSKPRMRISKDRSQLLIWGKVLGSIEAIESTKTITHLANTPKGLAGPKFGIRKLDLEQDDAVSLPHNMTLQERNLSRQSYHREEARATLYDIYRVASPTGTPSQKVRESLARAFACNRTRDGSDLGADFMLGFDLHSMVASSNDTFEAVSRWMIQEATGASETSRVGRAFGKRMMKAFEEWTGSHEKWCFNRRFIRTTDSLGWAVNGAKVGDVVALLYGGSYPFVLREQEQGKFTIVGDCYLDRYMEGQGLDPAYVEQEFVII</sequence>
<feature type="domain" description="Heterokaryon incompatibility" evidence="1">
    <location>
        <begin position="45"/>
        <end position="246"/>
    </location>
</feature>
<reference evidence="2 3" key="1">
    <citation type="journal article" date="2019" name="Appl. Microbiol. Biotechnol.">
        <title>Genome sequence of Isaria javanica and comparative genome analysis insights into family S53 peptidase evolution in fungal entomopathogens.</title>
        <authorList>
            <person name="Lin R."/>
            <person name="Zhang X."/>
            <person name="Xin B."/>
            <person name="Zou M."/>
            <person name="Gao Y."/>
            <person name="Qin F."/>
            <person name="Hu Q."/>
            <person name="Xie B."/>
            <person name="Cheng X."/>
        </authorList>
    </citation>
    <scope>NUCLEOTIDE SEQUENCE [LARGE SCALE GENOMIC DNA]</scope>
    <source>
        <strain evidence="2 3">IJ1G</strain>
    </source>
</reference>
<dbReference type="InterPro" id="IPR010730">
    <property type="entry name" value="HET"/>
</dbReference>
<dbReference type="InterPro" id="IPR052895">
    <property type="entry name" value="HetReg/Transcr_Mod"/>
</dbReference>
<dbReference type="EMBL" id="SPUK01000017">
    <property type="protein sequence ID" value="TQV91995.1"/>
    <property type="molecule type" value="Genomic_DNA"/>
</dbReference>
<gene>
    <name evidence="2" type="ORF">IF1G_09580</name>
</gene>
<protein>
    <submittedName>
        <fullName evidence="2">Ankyrin and het domain-containing protein</fullName>
    </submittedName>
</protein>
<evidence type="ECO:0000259" key="1">
    <source>
        <dbReference type="Pfam" id="PF06985"/>
    </source>
</evidence>
<comment type="caution">
    <text evidence="2">The sequence shown here is derived from an EMBL/GenBank/DDBJ whole genome shotgun (WGS) entry which is preliminary data.</text>
</comment>
<accession>A0A545URA4</accession>
<dbReference type="PANTHER" id="PTHR24148:SF73">
    <property type="entry name" value="HET DOMAIN PROTEIN (AFU_ORTHOLOGUE AFUA_8G01020)"/>
    <property type="match status" value="1"/>
</dbReference>
<keyword evidence="3" id="KW-1185">Reference proteome</keyword>
<name>A0A545URA4_9HYPO</name>
<dbReference type="Proteomes" id="UP000315783">
    <property type="component" value="Unassembled WGS sequence"/>
</dbReference>
<evidence type="ECO:0000313" key="3">
    <source>
        <dbReference type="Proteomes" id="UP000315783"/>
    </source>
</evidence>
<proteinExistence type="predicted"/>
<dbReference type="OrthoDB" id="5153494at2759"/>
<dbReference type="AlphaFoldDB" id="A0A545URA4"/>
<evidence type="ECO:0000313" key="2">
    <source>
        <dbReference type="EMBL" id="TQV91995.1"/>
    </source>
</evidence>
<dbReference type="Pfam" id="PF06985">
    <property type="entry name" value="HET"/>
    <property type="match status" value="1"/>
</dbReference>